<organism evidence="1 2">
    <name type="scientific">Haoranjiania flava</name>
    <dbReference type="NCBI Taxonomy" id="1856322"/>
    <lineage>
        <taxon>Bacteria</taxon>
        <taxon>Pseudomonadati</taxon>
        <taxon>Bacteroidota</taxon>
        <taxon>Chitinophagia</taxon>
        <taxon>Chitinophagales</taxon>
        <taxon>Chitinophagaceae</taxon>
        <taxon>Haoranjiania</taxon>
    </lineage>
</organism>
<dbReference type="GO" id="GO:0020037">
    <property type="term" value="F:heme binding"/>
    <property type="evidence" value="ECO:0007669"/>
    <property type="project" value="InterPro"/>
</dbReference>
<dbReference type="Gene3D" id="1.10.490.10">
    <property type="entry name" value="Globins"/>
    <property type="match status" value="1"/>
</dbReference>
<dbReference type="SUPFAM" id="SSF46458">
    <property type="entry name" value="Globin-like"/>
    <property type="match status" value="1"/>
</dbReference>
<dbReference type="InterPro" id="IPR009050">
    <property type="entry name" value="Globin-like_sf"/>
</dbReference>
<dbReference type="EMBL" id="JAOTPL010000008">
    <property type="protein sequence ID" value="MCU7694258.1"/>
    <property type="molecule type" value="Genomic_DNA"/>
</dbReference>
<accession>A0AAE3LK56</accession>
<sequence>MNDVQNRNDLELIVKKFYEKAIPDPVIGHFFTEVIPIDWDEHIQVVTNFWDSMIFGTSEYKNNPMSPHIHLNSLSKMQKHHFEKWLALWTATIHEHFEGDTAREVINRATSIARIMEFKMNP</sequence>
<dbReference type="AlphaFoldDB" id="A0AAE3LK56"/>
<evidence type="ECO:0000313" key="1">
    <source>
        <dbReference type="EMBL" id="MCU7694258.1"/>
    </source>
</evidence>
<reference evidence="1" key="1">
    <citation type="submission" date="2022-10" db="EMBL/GenBank/DDBJ databases">
        <authorList>
            <person name="Kim H.S."/>
            <person name="Kim J.-S."/>
            <person name="Suh M.K."/>
            <person name="Eom M.K."/>
            <person name="Lee J.-S."/>
        </authorList>
    </citation>
    <scope>NUCLEOTIDE SEQUENCE</scope>
    <source>
        <strain evidence="1">LIP-5</strain>
    </source>
</reference>
<gene>
    <name evidence="1" type="ORF">OD355_07000</name>
</gene>
<protein>
    <submittedName>
        <fullName evidence="1">Group III truncated hemoglobin</fullName>
    </submittedName>
</protein>
<evidence type="ECO:0000313" key="2">
    <source>
        <dbReference type="Proteomes" id="UP001209317"/>
    </source>
</evidence>
<comment type="caution">
    <text evidence="1">The sequence shown here is derived from an EMBL/GenBank/DDBJ whole genome shotgun (WGS) entry which is preliminary data.</text>
</comment>
<name>A0AAE3LK56_9BACT</name>
<dbReference type="InterPro" id="IPR012292">
    <property type="entry name" value="Globin/Proto"/>
</dbReference>
<dbReference type="GO" id="GO:0019825">
    <property type="term" value="F:oxygen binding"/>
    <property type="evidence" value="ECO:0007669"/>
    <property type="project" value="InterPro"/>
</dbReference>
<proteinExistence type="predicted"/>
<dbReference type="Proteomes" id="UP001209317">
    <property type="component" value="Unassembled WGS sequence"/>
</dbReference>
<keyword evidence="2" id="KW-1185">Reference proteome</keyword>
<dbReference type="CDD" id="cd08916">
    <property type="entry name" value="TrHb3_P"/>
    <property type="match status" value="1"/>
</dbReference>
<dbReference type="RefSeq" id="WP_263037744.1">
    <property type="nucleotide sequence ID" value="NZ_JAOTPL010000008.1"/>
</dbReference>